<protein>
    <recommendedName>
        <fullName evidence="4">Secreted protein</fullName>
    </recommendedName>
</protein>
<keyword evidence="2" id="KW-0732">Signal</keyword>
<organism evidence="3">
    <name type="scientific">Anopheles darlingi</name>
    <name type="common">Mosquito</name>
    <dbReference type="NCBI Taxonomy" id="43151"/>
    <lineage>
        <taxon>Eukaryota</taxon>
        <taxon>Metazoa</taxon>
        <taxon>Ecdysozoa</taxon>
        <taxon>Arthropoda</taxon>
        <taxon>Hexapoda</taxon>
        <taxon>Insecta</taxon>
        <taxon>Pterygota</taxon>
        <taxon>Neoptera</taxon>
        <taxon>Endopterygota</taxon>
        <taxon>Diptera</taxon>
        <taxon>Nematocera</taxon>
        <taxon>Culicoidea</taxon>
        <taxon>Culicidae</taxon>
        <taxon>Anophelinae</taxon>
        <taxon>Anopheles</taxon>
    </lineage>
</organism>
<evidence type="ECO:0008006" key="4">
    <source>
        <dbReference type="Google" id="ProtNLM"/>
    </source>
</evidence>
<dbReference type="AlphaFoldDB" id="A0A2M4D9Y5"/>
<accession>A0A2M4D9Y5</accession>
<feature type="chain" id="PRO_5014902045" description="Secreted protein" evidence="2">
    <location>
        <begin position="17"/>
        <end position="70"/>
    </location>
</feature>
<evidence type="ECO:0000256" key="1">
    <source>
        <dbReference type="SAM" id="Phobius"/>
    </source>
</evidence>
<name>A0A2M4D9Y5_ANODA</name>
<reference evidence="3" key="1">
    <citation type="submission" date="2018-01" db="EMBL/GenBank/DDBJ databases">
        <title>An insight into the sialome of Amazonian anophelines.</title>
        <authorList>
            <person name="Ribeiro J.M."/>
            <person name="Scarpassa V."/>
            <person name="Calvo E."/>
        </authorList>
    </citation>
    <scope>NUCLEOTIDE SEQUENCE</scope>
</reference>
<keyword evidence="1" id="KW-0812">Transmembrane</keyword>
<sequence length="70" mass="7772">MPVLFFFLLLLLSSSSVVFLLNLSLTLNRRTPPILPEAVAVAAGLVCHLPSAPKFFLSIILRQSCRFDEK</sequence>
<proteinExistence type="predicted"/>
<dbReference type="EMBL" id="GGFL01010181">
    <property type="protein sequence ID" value="MBW74359.1"/>
    <property type="molecule type" value="Transcribed_RNA"/>
</dbReference>
<feature type="transmembrane region" description="Helical" evidence="1">
    <location>
        <begin position="39"/>
        <end position="61"/>
    </location>
</feature>
<keyword evidence="1" id="KW-1133">Transmembrane helix</keyword>
<feature type="signal peptide" evidence="2">
    <location>
        <begin position="1"/>
        <end position="16"/>
    </location>
</feature>
<evidence type="ECO:0000256" key="2">
    <source>
        <dbReference type="SAM" id="SignalP"/>
    </source>
</evidence>
<evidence type="ECO:0000313" key="3">
    <source>
        <dbReference type="EMBL" id="MBW74359.1"/>
    </source>
</evidence>
<keyword evidence="1" id="KW-0472">Membrane</keyword>